<feature type="region of interest" description="Disordered" evidence="8">
    <location>
        <begin position="590"/>
        <end position="611"/>
    </location>
</feature>
<dbReference type="SUPFAM" id="SSF103473">
    <property type="entry name" value="MFS general substrate transporter"/>
    <property type="match status" value="2"/>
</dbReference>
<comment type="caution">
    <text evidence="11">The sequence shown here is derived from an EMBL/GenBank/DDBJ whole genome shotgun (WGS) entry which is preliminary data.</text>
</comment>
<organism evidence="11 12">
    <name type="scientific">Papiliotrema laurentii</name>
    <name type="common">Cryptococcus laurentii</name>
    <dbReference type="NCBI Taxonomy" id="5418"/>
    <lineage>
        <taxon>Eukaryota</taxon>
        <taxon>Fungi</taxon>
        <taxon>Dikarya</taxon>
        <taxon>Basidiomycota</taxon>
        <taxon>Agaricomycotina</taxon>
        <taxon>Tremellomycetes</taxon>
        <taxon>Tremellales</taxon>
        <taxon>Rhynchogastremaceae</taxon>
        <taxon>Papiliotrema</taxon>
    </lineage>
</organism>
<feature type="transmembrane region" description="Helical" evidence="9">
    <location>
        <begin position="85"/>
        <end position="105"/>
    </location>
</feature>
<dbReference type="GO" id="GO:0005886">
    <property type="term" value="C:plasma membrane"/>
    <property type="evidence" value="ECO:0007669"/>
    <property type="project" value="TreeGrafter"/>
</dbReference>
<feature type="transmembrane region" description="Helical" evidence="9">
    <location>
        <begin position="540"/>
        <end position="562"/>
    </location>
</feature>
<feature type="transmembrane region" description="Helical" evidence="9">
    <location>
        <begin position="141"/>
        <end position="161"/>
    </location>
</feature>
<dbReference type="InterPro" id="IPR020846">
    <property type="entry name" value="MFS_dom"/>
</dbReference>
<keyword evidence="12" id="KW-1185">Reference proteome</keyword>
<dbReference type="Pfam" id="PF07690">
    <property type="entry name" value="MFS_1"/>
    <property type="match status" value="1"/>
</dbReference>
<keyword evidence="3" id="KW-0813">Transport</keyword>
<dbReference type="InterPro" id="IPR011701">
    <property type="entry name" value="MFS"/>
</dbReference>
<feature type="transmembrane region" description="Helical" evidence="9">
    <location>
        <begin position="399"/>
        <end position="418"/>
    </location>
</feature>
<name>A0AAD9CXS7_PAPLA</name>
<evidence type="ECO:0000256" key="5">
    <source>
        <dbReference type="ARBA" id="ARBA00022989"/>
    </source>
</evidence>
<feature type="transmembrane region" description="Helical" evidence="9">
    <location>
        <begin position="253"/>
        <end position="278"/>
    </location>
</feature>
<evidence type="ECO:0000256" key="4">
    <source>
        <dbReference type="ARBA" id="ARBA00022692"/>
    </source>
</evidence>
<keyword evidence="6" id="KW-0406">Ion transport</keyword>
<evidence type="ECO:0000313" key="12">
    <source>
        <dbReference type="Proteomes" id="UP001182556"/>
    </source>
</evidence>
<evidence type="ECO:0000256" key="1">
    <source>
        <dbReference type="ARBA" id="ARBA00004127"/>
    </source>
</evidence>
<feature type="transmembrane region" description="Helical" evidence="9">
    <location>
        <begin position="290"/>
        <end position="313"/>
    </location>
</feature>
<evidence type="ECO:0000256" key="9">
    <source>
        <dbReference type="SAM" id="Phobius"/>
    </source>
</evidence>
<sequence length="611" mass="66540">MSSDRDLYPSEDVLHQLEKQGDTDTAFGDKSPGVRQIEVVAKSLSRTQRYVLWVSVFLTAYSYTLDLTVRYTYQNFALSAFSTAAQISTVAVVRSIVAAAAQPLYAKISDYFGRLSILFIAVTFYLIGTIVQAASKGLSDFLGGAVLYQFGYTGVQLLVEILVADTTSLQSRLFFSFIPSSPYLINTWVAPSISNAVYQGTGWRWGIGMWCIIFPVCALPLFFSLFSASRKAKRAGLLDGVPSPFRSMLDKSLWLDVFWQLDLPGIILIAGAFILILLPFTLYGGVSSSWASASAIAPIVVGVVIVIPLFLLWEIRFARHPAVPFRLLKDRQVLACLGVACLLNAAWYCQGDYLYYTLLVAFNQTIKQTGYIQNIYTFVSTFIGISLGLLIRFVHRLKWFVVFGTGLSVVAFGILIRFRSADHGGVAGLIAGEVLLGIAFGLFSYPCMALIQSAVQHERVAIVTSLYLASYSIGNALGNTIAAGIWLNHMPGELDKQLSNFGVTNATVATYAYTSPLTFIVDYPVGTPERTAVIHAYAHLQRLLCTAGICIAALIFIVSLFLKNPYLGKEQTLIGAEGFVASVPSLQETAGDARAEGDEAEAAKAKAQPIA</sequence>
<evidence type="ECO:0000256" key="6">
    <source>
        <dbReference type="ARBA" id="ARBA00023065"/>
    </source>
</evidence>
<evidence type="ECO:0000259" key="10">
    <source>
        <dbReference type="PROSITE" id="PS50850"/>
    </source>
</evidence>
<feature type="domain" description="Major facilitator superfamily (MFS) profile" evidence="10">
    <location>
        <begin position="48"/>
        <end position="530"/>
    </location>
</feature>
<dbReference type="AlphaFoldDB" id="A0AAD9CXS7"/>
<feature type="transmembrane region" description="Helical" evidence="9">
    <location>
        <begin position="424"/>
        <end position="445"/>
    </location>
</feature>
<proteinExistence type="inferred from homology"/>
<feature type="transmembrane region" description="Helical" evidence="9">
    <location>
        <begin position="466"/>
        <end position="487"/>
    </location>
</feature>
<feature type="transmembrane region" description="Helical" evidence="9">
    <location>
        <begin position="205"/>
        <end position="226"/>
    </location>
</feature>
<comment type="similarity">
    <text evidence="2">Belongs to the major facilitator superfamily.</text>
</comment>
<dbReference type="PANTHER" id="PTHR23501">
    <property type="entry name" value="MAJOR FACILITATOR SUPERFAMILY"/>
    <property type="match status" value="1"/>
</dbReference>
<keyword evidence="4 9" id="KW-0812">Transmembrane</keyword>
<dbReference type="GO" id="GO:0012505">
    <property type="term" value="C:endomembrane system"/>
    <property type="evidence" value="ECO:0007669"/>
    <property type="project" value="UniProtKB-SubCell"/>
</dbReference>
<protein>
    <submittedName>
        <fullName evidence="11">Siderochrome-iron uptake transporter</fullName>
    </submittedName>
</protein>
<evidence type="ECO:0000256" key="2">
    <source>
        <dbReference type="ARBA" id="ARBA00008335"/>
    </source>
</evidence>
<keyword evidence="7 9" id="KW-0472">Membrane</keyword>
<feature type="transmembrane region" description="Helical" evidence="9">
    <location>
        <begin position="375"/>
        <end position="394"/>
    </location>
</feature>
<accession>A0AAD9CXS7</accession>
<evidence type="ECO:0000313" key="11">
    <source>
        <dbReference type="EMBL" id="KAK1922353.1"/>
    </source>
</evidence>
<dbReference type="InterPro" id="IPR036259">
    <property type="entry name" value="MFS_trans_sf"/>
</dbReference>
<dbReference type="GO" id="GO:0006811">
    <property type="term" value="P:monoatomic ion transport"/>
    <property type="evidence" value="ECO:0007669"/>
    <property type="project" value="UniProtKB-KW"/>
</dbReference>
<keyword evidence="5 9" id="KW-1133">Transmembrane helix</keyword>
<feature type="compositionally biased region" description="Basic and acidic residues" evidence="8">
    <location>
        <begin position="591"/>
        <end position="604"/>
    </location>
</feature>
<comment type="subcellular location">
    <subcellularLocation>
        <location evidence="1">Endomembrane system</location>
        <topology evidence="1">Multi-pass membrane protein</topology>
    </subcellularLocation>
</comment>
<gene>
    <name evidence="11" type="ORF">DB88DRAFT_511884</name>
</gene>
<evidence type="ECO:0000256" key="3">
    <source>
        <dbReference type="ARBA" id="ARBA00022448"/>
    </source>
</evidence>
<dbReference type="PANTHER" id="PTHR23501:SF92">
    <property type="entry name" value="GLUTATHIONE EXCHANGER 1-RELATED"/>
    <property type="match status" value="1"/>
</dbReference>
<dbReference type="Gene3D" id="1.20.1250.20">
    <property type="entry name" value="MFS general substrate transporter like domains"/>
    <property type="match status" value="2"/>
</dbReference>
<dbReference type="EMBL" id="JAODAN010000008">
    <property type="protein sequence ID" value="KAK1922353.1"/>
    <property type="molecule type" value="Genomic_DNA"/>
</dbReference>
<evidence type="ECO:0000256" key="7">
    <source>
        <dbReference type="ARBA" id="ARBA00023136"/>
    </source>
</evidence>
<feature type="transmembrane region" description="Helical" evidence="9">
    <location>
        <begin position="117"/>
        <end position="135"/>
    </location>
</feature>
<reference evidence="11" key="1">
    <citation type="submission" date="2023-02" db="EMBL/GenBank/DDBJ databases">
        <title>Identification and recombinant expression of a fungal hydrolase from Papiliotrema laurentii that hydrolyzes apple cutin and clears colloidal polyester polyurethane.</title>
        <authorList>
            <consortium name="DOE Joint Genome Institute"/>
            <person name="Roman V.A."/>
            <person name="Bojanowski C."/>
            <person name="Crable B.R."/>
            <person name="Wagner D.N."/>
            <person name="Hung C.S."/>
            <person name="Nadeau L.J."/>
            <person name="Schratz L."/>
            <person name="Haridas S."/>
            <person name="Pangilinan J."/>
            <person name="Lipzen A."/>
            <person name="Na H."/>
            <person name="Yan M."/>
            <person name="Ng V."/>
            <person name="Grigoriev I.V."/>
            <person name="Spatafora J.W."/>
            <person name="Barlow D."/>
            <person name="Biffinger J."/>
            <person name="Kelley-Loughnane N."/>
            <person name="Varaljay V.A."/>
            <person name="Crookes-Goodson W.J."/>
        </authorList>
    </citation>
    <scope>NUCLEOTIDE SEQUENCE</scope>
    <source>
        <strain evidence="11">5307AH</strain>
    </source>
</reference>
<dbReference type="FunFam" id="1.20.1250.20:FF:000197">
    <property type="entry name" value="Siderophore iron transporter 1"/>
    <property type="match status" value="1"/>
</dbReference>
<dbReference type="GO" id="GO:0022857">
    <property type="term" value="F:transmembrane transporter activity"/>
    <property type="evidence" value="ECO:0007669"/>
    <property type="project" value="InterPro"/>
</dbReference>
<feature type="transmembrane region" description="Helical" evidence="9">
    <location>
        <begin position="333"/>
        <end position="355"/>
    </location>
</feature>
<feature type="transmembrane region" description="Helical" evidence="9">
    <location>
        <begin position="50"/>
        <end position="73"/>
    </location>
</feature>
<dbReference type="PROSITE" id="PS50850">
    <property type="entry name" value="MFS"/>
    <property type="match status" value="1"/>
</dbReference>
<dbReference type="Proteomes" id="UP001182556">
    <property type="component" value="Unassembled WGS sequence"/>
</dbReference>
<evidence type="ECO:0000256" key="8">
    <source>
        <dbReference type="SAM" id="MobiDB-lite"/>
    </source>
</evidence>
<feature type="transmembrane region" description="Helical" evidence="9">
    <location>
        <begin position="173"/>
        <end position="193"/>
    </location>
</feature>